<evidence type="ECO:0000256" key="6">
    <source>
        <dbReference type="ARBA" id="ARBA00022777"/>
    </source>
</evidence>
<dbReference type="Gene3D" id="3.30.450.20">
    <property type="entry name" value="PAS domain"/>
    <property type="match status" value="1"/>
</dbReference>
<evidence type="ECO:0000256" key="1">
    <source>
        <dbReference type="ARBA" id="ARBA00000085"/>
    </source>
</evidence>
<keyword evidence="4" id="KW-0808">Transferase</keyword>
<keyword evidence="11" id="KW-1185">Reference proteome</keyword>
<feature type="transmembrane region" description="Helical" evidence="8">
    <location>
        <begin position="291"/>
        <end position="310"/>
    </location>
</feature>
<dbReference type="STRING" id="366533.SAMN05444339_10434"/>
<keyword evidence="8" id="KW-1133">Transmembrane helix</keyword>
<protein>
    <recommendedName>
        <fullName evidence="2">histidine kinase</fullName>
        <ecNumber evidence="2">2.7.13.3</ecNumber>
    </recommendedName>
</protein>
<feature type="domain" description="Signal transduction histidine kinase subgroup 2 dimerisation and phosphoacceptor" evidence="9">
    <location>
        <begin position="376"/>
        <end position="449"/>
    </location>
</feature>
<evidence type="ECO:0000256" key="5">
    <source>
        <dbReference type="ARBA" id="ARBA00022741"/>
    </source>
</evidence>
<evidence type="ECO:0000313" key="11">
    <source>
        <dbReference type="Proteomes" id="UP000183987"/>
    </source>
</evidence>
<dbReference type="OrthoDB" id="9767435at2"/>
<dbReference type="GO" id="GO:0005524">
    <property type="term" value="F:ATP binding"/>
    <property type="evidence" value="ECO:0007669"/>
    <property type="project" value="UniProtKB-KW"/>
</dbReference>
<dbReference type="EC" id="2.7.13.3" evidence="2"/>
<dbReference type="EMBL" id="FQUE01000004">
    <property type="protein sequence ID" value="SHF18801.1"/>
    <property type="molecule type" value="Genomic_DNA"/>
</dbReference>
<dbReference type="GO" id="GO:0004673">
    <property type="term" value="F:protein histidine kinase activity"/>
    <property type="evidence" value="ECO:0007669"/>
    <property type="project" value="UniProtKB-EC"/>
</dbReference>
<evidence type="ECO:0000256" key="8">
    <source>
        <dbReference type="SAM" id="Phobius"/>
    </source>
</evidence>
<feature type="transmembrane region" description="Helical" evidence="8">
    <location>
        <begin position="253"/>
        <end position="271"/>
    </location>
</feature>
<dbReference type="Proteomes" id="UP000183987">
    <property type="component" value="Unassembled WGS sequence"/>
</dbReference>
<dbReference type="AlphaFoldDB" id="A0A1M4ZLB4"/>
<keyword evidence="8" id="KW-0812">Transmembrane</keyword>
<evidence type="ECO:0000256" key="2">
    <source>
        <dbReference type="ARBA" id="ARBA00012438"/>
    </source>
</evidence>
<feature type="transmembrane region" description="Helical" evidence="8">
    <location>
        <begin position="20"/>
        <end position="39"/>
    </location>
</feature>
<gene>
    <name evidence="10" type="ORF">SAMN05444339_10434</name>
</gene>
<proteinExistence type="predicted"/>
<evidence type="ECO:0000259" key="9">
    <source>
        <dbReference type="Pfam" id="PF07568"/>
    </source>
</evidence>
<organism evidence="10 11">
    <name type="scientific">Loktanella atrilutea</name>
    <dbReference type="NCBI Taxonomy" id="366533"/>
    <lineage>
        <taxon>Bacteria</taxon>
        <taxon>Pseudomonadati</taxon>
        <taxon>Pseudomonadota</taxon>
        <taxon>Alphaproteobacteria</taxon>
        <taxon>Rhodobacterales</taxon>
        <taxon>Roseobacteraceae</taxon>
        <taxon>Loktanella</taxon>
    </lineage>
</organism>
<dbReference type="InterPro" id="IPR011495">
    <property type="entry name" value="Sig_transdc_His_kin_sub2_dim/P"/>
</dbReference>
<keyword evidence="5" id="KW-0547">Nucleotide-binding</keyword>
<sequence>MSSVPVEKEDRWPFLQSLPFRVVAFLSLALLPIGLLAIWQTQNLDETLRARTALSLVALTELAISGERQTLQRAIGAARGQAATFDLTDDDPAACRAAFRAFSDADPSISFAGFLQPSGQIECSSEAAPFSIGSDDRARAVATSANTVLKTRHAAEPGEGNSVILLQPVVQDGVVRGQIVLALPTDQLSSMPDLDNAEPPLSLVIFDRNGRIIANQGEAPVNPVVDLSQEALLRLGADPSTFVGRNADGERRVFVMLTLVPDLAYAMTGWAPTEGFLASSAITLPSFFLPALMWLASLLVAYFAVHRLVVSPVQDLRTRMRRFASDRALPKAKSTEMLPQELFDLEQTFVNMAYDLIDDEARMENSLREKNVLLKEVHHRVKNNLQMISSIMNMQIRSARSDESRHALKRLQDRVLGLATVHRYIYQSKDLARTEAQPLMQDICGTLFDQLPEIGTDITHDLKVDNFHLLPDQAVPLALLVGEVGTNALQHMRAATPTEDAPRFLMFSLLVVSPGMAQFQCRSSAGNSEGSGAEKNVGHQLIRAFSVQLGGKVETSETEAGHTVTVAFPITTTIPDALDY</sequence>
<accession>A0A1M4ZLB4</accession>
<reference evidence="11" key="1">
    <citation type="submission" date="2016-11" db="EMBL/GenBank/DDBJ databases">
        <authorList>
            <person name="Varghese N."/>
            <person name="Submissions S."/>
        </authorList>
    </citation>
    <scope>NUCLEOTIDE SEQUENCE [LARGE SCALE GENOMIC DNA]</scope>
    <source>
        <strain evidence="11">DSM 29326</strain>
    </source>
</reference>
<comment type="catalytic activity">
    <reaction evidence="1">
        <text>ATP + protein L-histidine = ADP + protein N-phospho-L-histidine.</text>
        <dbReference type="EC" id="2.7.13.3"/>
    </reaction>
</comment>
<name>A0A1M4ZLB4_LOKAT</name>
<dbReference type="PANTHER" id="PTHR41523">
    <property type="entry name" value="TWO-COMPONENT SYSTEM SENSOR PROTEIN"/>
    <property type="match status" value="1"/>
</dbReference>
<keyword evidence="7" id="KW-0067">ATP-binding</keyword>
<keyword evidence="6 10" id="KW-0418">Kinase</keyword>
<evidence type="ECO:0000256" key="3">
    <source>
        <dbReference type="ARBA" id="ARBA00022553"/>
    </source>
</evidence>
<dbReference type="PANTHER" id="PTHR41523:SF8">
    <property type="entry name" value="ETHYLENE RESPONSE SENSOR PROTEIN"/>
    <property type="match status" value="1"/>
</dbReference>
<evidence type="ECO:0000256" key="7">
    <source>
        <dbReference type="ARBA" id="ARBA00022840"/>
    </source>
</evidence>
<keyword evidence="3" id="KW-0597">Phosphoprotein</keyword>
<evidence type="ECO:0000256" key="4">
    <source>
        <dbReference type="ARBA" id="ARBA00022679"/>
    </source>
</evidence>
<evidence type="ECO:0000313" key="10">
    <source>
        <dbReference type="EMBL" id="SHF18801.1"/>
    </source>
</evidence>
<dbReference type="Pfam" id="PF07568">
    <property type="entry name" value="HisKA_2"/>
    <property type="match status" value="1"/>
</dbReference>
<keyword evidence="8" id="KW-0472">Membrane</keyword>